<dbReference type="STRING" id="1041146.GCA_000427985_04150"/>
<evidence type="ECO:0000313" key="2">
    <source>
        <dbReference type="Proteomes" id="UP000232164"/>
    </source>
</evidence>
<proteinExistence type="predicted"/>
<sequence length="76" mass="8371">MTLERTLSHLALRPVHVSGTATSIKEAVEQMGLQERLGRAVSATSTPEIIESEFLRSVLTIEAFKDEFGISTYMMG</sequence>
<name>A0A2N0DAC5_RHISU</name>
<organism evidence="1 2">
    <name type="scientific">Rhizobium sullae</name>
    <name type="common">Rhizobium hedysari</name>
    <dbReference type="NCBI Taxonomy" id="50338"/>
    <lineage>
        <taxon>Bacteria</taxon>
        <taxon>Pseudomonadati</taxon>
        <taxon>Pseudomonadota</taxon>
        <taxon>Alphaproteobacteria</taxon>
        <taxon>Hyphomicrobiales</taxon>
        <taxon>Rhizobiaceae</taxon>
        <taxon>Rhizobium/Agrobacterium group</taxon>
        <taxon>Rhizobium</taxon>
    </lineage>
</organism>
<dbReference type="Proteomes" id="UP000232164">
    <property type="component" value="Unassembled WGS sequence"/>
</dbReference>
<dbReference type="EMBL" id="PIQN01000008">
    <property type="protein sequence ID" value="PKA43065.1"/>
    <property type="molecule type" value="Genomic_DNA"/>
</dbReference>
<evidence type="ECO:0000313" key="1">
    <source>
        <dbReference type="EMBL" id="PKA43065.1"/>
    </source>
</evidence>
<comment type="caution">
    <text evidence="1">The sequence shown here is derived from an EMBL/GenBank/DDBJ whole genome shotgun (WGS) entry which is preliminary data.</text>
</comment>
<gene>
    <name evidence="1" type="ORF">CWR43_13445</name>
</gene>
<dbReference type="AlphaFoldDB" id="A0A2N0DAC5"/>
<reference evidence="1 2" key="1">
    <citation type="submission" date="2017-11" db="EMBL/GenBank/DDBJ databases">
        <authorList>
            <person name="Han C.G."/>
        </authorList>
    </citation>
    <scope>NUCLEOTIDE SEQUENCE [LARGE SCALE GENOMIC DNA]</scope>
    <source>
        <strain evidence="1 2">HCNT1</strain>
    </source>
</reference>
<accession>A0A2N0DAC5</accession>
<reference evidence="1 2" key="2">
    <citation type="submission" date="2017-12" db="EMBL/GenBank/DDBJ databases">
        <title>Genome sequence of Rhizobium sullae HCNT1 isolated from Sulla coronaria nodules and featuring peculiar denitrification phenotypes.</title>
        <authorList>
            <person name="De Diego-Diaz B."/>
            <person name="Treu L."/>
            <person name="Campanaro S."/>
            <person name="Da Silva Duarte V."/>
            <person name="Basaglia M."/>
            <person name="Favaro L."/>
            <person name="Casella S."/>
            <person name="Squartini A."/>
        </authorList>
    </citation>
    <scope>NUCLEOTIDE SEQUENCE [LARGE SCALE GENOMIC DNA]</scope>
    <source>
        <strain evidence="1 2">HCNT1</strain>
    </source>
</reference>
<protein>
    <submittedName>
        <fullName evidence="1">Uncharacterized protein</fullName>
    </submittedName>
</protein>